<dbReference type="InterPro" id="IPR014729">
    <property type="entry name" value="Rossmann-like_a/b/a_fold"/>
</dbReference>
<name>A0ABD5NYM3_9EURY</name>
<dbReference type="GeneID" id="71853726"/>
<dbReference type="InterPro" id="IPR029055">
    <property type="entry name" value="Ntn_hydrolases_N"/>
</dbReference>
<dbReference type="RefSeq" id="WP_246974240.1">
    <property type="nucleotide sequence ID" value="NZ_CP095397.1"/>
</dbReference>
<dbReference type="Gene3D" id="3.60.20.10">
    <property type="entry name" value="Glutamine Phosphoribosylpyrophosphate, subunit 1, domain 1"/>
    <property type="match status" value="1"/>
</dbReference>
<dbReference type="EMBL" id="JBHSDJ010000029">
    <property type="protein sequence ID" value="MFC4247087.1"/>
    <property type="molecule type" value="Genomic_DNA"/>
</dbReference>
<dbReference type="Proteomes" id="UP001595821">
    <property type="component" value="Unassembled WGS sequence"/>
</dbReference>
<accession>A0ABD5NYM3</accession>
<reference evidence="1 2" key="1">
    <citation type="journal article" date="2014" name="Int. J. Syst. Evol. Microbiol.">
        <title>Complete genome sequence of Corynebacterium casei LMG S-19264T (=DSM 44701T), isolated from a smear-ripened cheese.</title>
        <authorList>
            <consortium name="US DOE Joint Genome Institute (JGI-PGF)"/>
            <person name="Walter F."/>
            <person name="Albersmeier A."/>
            <person name="Kalinowski J."/>
            <person name="Ruckert C."/>
        </authorList>
    </citation>
    <scope>NUCLEOTIDE SEQUENCE [LARGE SCALE GENOMIC DNA]</scope>
    <source>
        <strain evidence="1 2">IBRC-M 10912</strain>
    </source>
</reference>
<organism evidence="1 2">
    <name type="scientific">Natribaculum luteum</name>
    <dbReference type="NCBI Taxonomy" id="1586232"/>
    <lineage>
        <taxon>Archaea</taxon>
        <taxon>Methanobacteriati</taxon>
        <taxon>Methanobacteriota</taxon>
        <taxon>Stenosarchaea group</taxon>
        <taxon>Halobacteria</taxon>
        <taxon>Halobacteriales</taxon>
        <taxon>Natrialbaceae</taxon>
        <taxon>Natribaculum</taxon>
    </lineage>
</organism>
<sequence>MNKELFGVFGGIETFEQHRATGEFDEVVAGTSVTVGIRDSGLGTPGWSASYAGENCLCVIWGEAYAPDGESNVARWLVERYAVDGAAALSELDGSYLVVLECDGEALVATDPIRSRECFYTDDPGVRVFGSDSAAVARTVDEPTLRRDAVLEFLHLGVTLGEKTSLEQLDRLPLDSYLTARSVEPLERFVYDARQFDYVDELATRLRRALRRRSQLPGRKGLLLSAGYDSRTLLSEISEIERCYTIGSTAAQEVQSAKRIANQYGATHTAFPPDERYLLADETKVRHSHGIKESLHVHHAGYTDEMDVDTMYHGLLCDTFFRGHFTAQDGIDVLGKRIPFERLDPDPEPVDVLLERFGYDRDASAALAEKTSFDVDPDAFVRDAVRSAFGDALVRSDTIQNAINCCGIANQPSMPFHNHLADNYFASFLVTDTELLDWHLTTPPEYRTTETFLQACERLDDDLLRQRPPDRPHDSLLLNEVERFVRRKTPFLTSFEPPWPDRETLFDRYELDRKLLADLDDVHDLPARHKLRLTDLLGWVDGWSGRGDRVSAWLLASGSPTVPSSANRRHLLE</sequence>
<dbReference type="AlphaFoldDB" id="A0ABD5NYM3"/>
<evidence type="ECO:0000313" key="1">
    <source>
        <dbReference type="EMBL" id="MFC4247087.1"/>
    </source>
</evidence>
<protein>
    <recommendedName>
        <fullName evidence="3">Asparagine synthetase domain-containing protein</fullName>
    </recommendedName>
</protein>
<evidence type="ECO:0008006" key="3">
    <source>
        <dbReference type="Google" id="ProtNLM"/>
    </source>
</evidence>
<proteinExistence type="predicted"/>
<comment type="caution">
    <text evidence="1">The sequence shown here is derived from an EMBL/GenBank/DDBJ whole genome shotgun (WGS) entry which is preliminary data.</text>
</comment>
<evidence type="ECO:0000313" key="2">
    <source>
        <dbReference type="Proteomes" id="UP001595821"/>
    </source>
</evidence>
<dbReference type="SUPFAM" id="SSF52402">
    <property type="entry name" value="Adenine nucleotide alpha hydrolases-like"/>
    <property type="match status" value="1"/>
</dbReference>
<dbReference type="Gene3D" id="3.40.50.620">
    <property type="entry name" value="HUPs"/>
    <property type="match status" value="1"/>
</dbReference>
<gene>
    <name evidence="1" type="ORF">ACFOZ7_08760</name>
</gene>
<dbReference type="SUPFAM" id="SSF56235">
    <property type="entry name" value="N-terminal nucleophile aminohydrolases (Ntn hydrolases)"/>
    <property type="match status" value="1"/>
</dbReference>